<dbReference type="Proteomes" id="UP000272706">
    <property type="component" value="Unassembled WGS sequence"/>
</dbReference>
<comment type="caution">
    <text evidence="1">The sequence shown here is derived from an EMBL/GenBank/DDBJ whole genome shotgun (WGS) entry which is preliminary data.</text>
</comment>
<reference evidence="1 2" key="1">
    <citation type="submission" date="2018-09" db="EMBL/GenBank/DDBJ databases">
        <title>Mesorhizobium carmichaelinearum sp. nov. isolated from Carmichaelinea spp. root nodules in New Zealand.</title>
        <authorList>
            <person name="De Meyer S.E."/>
        </authorList>
    </citation>
    <scope>NUCLEOTIDE SEQUENCE [LARGE SCALE GENOMIC DNA]</scope>
    <source>
        <strain evidence="1 2">ICMP19557</strain>
    </source>
</reference>
<dbReference type="AlphaFoldDB" id="A0A3A5L724"/>
<protein>
    <recommendedName>
        <fullName evidence="3">SPOR domain-containing protein</fullName>
    </recommendedName>
</protein>
<proteinExistence type="predicted"/>
<sequence>MMGITATGPQADLDRLQALTTKSGFPSKQMDSPEGWELFVVFPPGSDASAVAAFLDQLRGSEFSTLQFGSVMAPASQ</sequence>
<dbReference type="EMBL" id="QZWZ01000001">
    <property type="protein sequence ID" value="RJT42728.1"/>
    <property type="molecule type" value="Genomic_DNA"/>
</dbReference>
<name>A0A3A5L724_9HYPH</name>
<evidence type="ECO:0000313" key="2">
    <source>
        <dbReference type="Proteomes" id="UP000272706"/>
    </source>
</evidence>
<evidence type="ECO:0008006" key="3">
    <source>
        <dbReference type="Google" id="ProtNLM"/>
    </source>
</evidence>
<keyword evidence="2" id="KW-1185">Reference proteome</keyword>
<evidence type="ECO:0000313" key="1">
    <source>
        <dbReference type="EMBL" id="RJT42728.1"/>
    </source>
</evidence>
<organism evidence="1 2">
    <name type="scientific">Mesorhizobium waimense</name>
    <dbReference type="NCBI Taxonomy" id="1300307"/>
    <lineage>
        <taxon>Bacteria</taxon>
        <taxon>Pseudomonadati</taxon>
        <taxon>Pseudomonadota</taxon>
        <taxon>Alphaproteobacteria</taxon>
        <taxon>Hyphomicrobiales</taxon>
        <taxon>Phyllobacteriaceae</taxon>
        <taxon>Mesorhizobium</taxon>
    </lineage>
</organism>
<accession>A0A3A5L724</accession>
<gene>
    <name evidence="1" type="ORF">D3227_02475</name>
</gene>